<dbReference type="AlphaFoldDB" id="A0A1F7IA70"/>
<gene>
    <name evidence="4" type="ORF">A3A74_07220</name>
</gene>
<accession>A0A1F7IA70</accession>
<sequence length="525" mass="59123">MVKNNDSGRVTIPRYRATGMTINNMFKNLKNLKLIKFFNIQGKEGQIIFTVVVVLFLLVNYLISGISLRYDASSGKAYTLSESTKKILHNLDDLVNVKFFVSSDLPAKLVPLKTDVTDTLAEFKKEGKNKVALKIVDPKKDENTGKEARESGIPELQFSQLEQDKYAVTTAYFGIFLSYGGRNEIIPQVTDFENLEYNLTSSIYKLVKKDLPKVGIIGEIPSANPSEDSLASFKKILGQQFSLENIDISSESIVKTIDQSYQTVFVFDNNQKEYSSQELKLLREYLNKKGKIIVFADGVWTSEQLETTPAKHNLFSLLQEYGIIIEKNLILSTSSELVNFGGGQVSLLVPYPFWFKTNNFNPQVSYFSNVNQLTFPWGSSIKLEKKTDIETKELVKTTNRSWQQKDNFMLNPQAIEPPGDKDLGEFLVAAESSKKNSGQIVVISSSRFVLERYLGAGSDNLELVLNFVSNLASGGALSGIRSRAVSFYPLPDLQNTQKDAFKYINILLLPVLFSIWGAFRLIRRR</sequence>
<evidence type="ECO:0000256" key="1">
    <source>
        <dbReference type="SAM" id="Phobius"/>
    </source>
</evidence>
<dbReference type="STRING" id="1802055.A3A74_07220"/>
<dbReference type="Proteomes" id="UP000179270">
    <property type="component" value="Unassembled WGS sequence"/>
</dbReference>
<comment type="caution">
    <text evidence="4">The sequence shown here is derived from an EMBL/GenBank/DDBJ whole genome shotgun (WGS) entry which is preliminary data.</text>
</comment>
<evidence type="ECO:0000259" key="2">
    <source>
        <dbReference type="Pfam" id="PF09822"/>
    </source>
</evidence>
<evidence type="ECO:0000259" key="3">
    <source>
        <dbReference type="Pfam" id="PF23357"/>
    </source>
</evidence>
<protein>
    <submittedName>
        <fullName evidence="4">Uncharacterized protein</fullName>
    </submittedName>
</protein>
<dbReference type="EMBL" id="MGAF01000034">
    <property type="protein sequence ID" value="OGK40268.1"/>
    <property type="molecule type" value="Genomic_DNA"/>
</dbReference>
<dbReference type="InterPro" id="IPR019196">
    <property type="entry name" value="ABC_transp_unknown"/>
</dbReference>
<feature type="transmembrane region" description="Helical" evidence="1">
    <location>
        <begin position="503"/>
        <end position="522"/>
    </location>
</feature>
<feature type="transmembrane region" description="Helical" evidence="1">
    <location>
        <begin position="47"/>
        <end position="68"/>
    </location>
</feature>
<dbReference type="Pfam" id="PF09822">
    <property type="entry name" value="ABC_transp_aux"/>
    <property type="match status" value="1"/>
</dbReference>
<keyword evidence="1" id="KW-0812">Transmembrane</keyword>
<organism evidence="4 5">
    <name type="scientific">Candidatus Roizmanbacteria bacterium RIFCSPLOWO2_01_FULL_35_13</name>
    <dbReference type="NCBI Taxonomy" id="1802055"/>
    <lineage>
        <taxon>Bacteria</taxon>
        <taxon>Candidatus Roizmaniibacteriota</taxon>
    </lineage>
</organism>
<keyword evidence="1" id="KW-1133">Transmembrane helix</keyword>
<feature type="domain" description="DUF7088" evidence="3">
    <location>
        <begin position="75"/>
        <end position="177"/>
    </location>
</feature>
<proteinExistence type="predicted"/>
<dbReference type="InterPro" id="IPR055396">
    <property type="entry name" value="DUF7088"/>
</dbReference>
<evidence type="ECO:0000313" key="5">
    <source>
        <dbReference type="Proteomes" id="UP000179270"/>
    </source>
</evidence>
<keyword evidence="1" id="KW-0472">Membrane</keyword>
<dbReference type="Pfam" id="PF23357">
    <property type="entry name" value="DUF7088"/>
    <property type="match status" value="1"/>
</dbReference>
<feature type="domain" description="ABC-type uncharacterised transport system" evidence="2">
    <location>
        <begin position="212"/>
        <end position="435"/>
    </location>
</feature>
<reference evidence="4 5" key="1">
    <citation type="journal article" date="2016" name="Nat. Commun.">
        <title>Thousands of microbial genomes shed light on interconnected biogeochemical processes in an aquifer system.</title>
        <authorList>
            <person name="Anantharaman K."/>
            <person name="Brown C.T."/>
            <person name="Hug L.A."/>
            <person name="Sharon I."/>
            <person name="Castelle C.J."/>
            <person name="Probst A.J."/>
            <person name="Thomas B.C."/>
            <person name="Singh A."/>
            <person name="Wilkins M.J."/>
            <person name="Karaoz U."/>
            <person name="Brodie E.L."/>
            <person name="Williams K.H."/>
            <person name="Hubbard S.S."/>
            <person name="Banfield J.F."/>
        </authorList>
    </citation>
    <scope>NUCLEOTIDE SEQUENCE [LARGE SCALE GENOMIC DNA]</scope>
</reference>
<name>A0A1F7IA70_9BACT</name>
<evidence type="ECO:0000313" key="4">
    <source>
        <dbReference type="EMBL" id="OGK40268.1"/>
    </source>
</evidence>